<dbReference type="EMBL" id="SIMR01000001">
    <property type="protein sequence ID" value="TBC18003.1"/>
    <property type="molecule type" value="Genomic_DNA"/>
</dbReference>
<dbReference type="EMBL" id="SIMR01000001">
    <property type="protein sequence ID" value="TBC17906.1"/>
    <property type="molecule type" value="Genomic_DNA"/>
</dbReference>
<dbReference type="CDD" id="cd01651">
    <property type="entry name" value="RT_G2_intron"/>
    <property type="match status" value="1"/>
</dbReference>
<feature type="region of interest" description="Disordered" evidence="2">
    <location>
        <begin position="1"/>
        <end position="44"/>
    </location>
</feature>
<dbReference type="NCBIfam" id="TIGR04416">
    <property type="entry name" value="group_II_RT_mat"/>
    <property type="match status" value="1"/>
</dbReference>
<dbReference type="InterPro" id="IPR013597">
    <property type="entry name" value="Mat_intron_G2"/>
</dbReference>
<dbReference type="RefSeq" id="WP_130808422.1">
    <property type="nucleotide sequence ID" value="NZ_SIML01000002.1"/>
</dbReference>
<evidence type="ECO:0000313" key="9">
    <source>
        <dbReference type="Proteomes" id="UP000294215"/>
    </source>
</evidence>
<accession>A0AB38ICL4</accession>
<evidence type="ECO:0000313" key="7">
    <source>
        <dbReference type="EMBL" id="TBC18003.1"/>
    </source>
</evidence>
<evidence type="ECO:0000256" key="1">
    <source>
        <dbReference type="ARBA" id="ARBA00034120"/>
    </source>
</evidence>
<dbReference type="PROSITE" id="PS50878">
    <property type="entry name" value="RT_POL"/>
    <property type="match status" value="1"/>
</dbReference>
<dbReference type="SUPFAM" id="SSF56672">
    <property type="entry name" value="DNA/RNA polymerases"/>
    <property type="match status" value="1"/>
</dbReference>
<evidence type="ECO:0000313" key="5">
    <source>
        <dbReference type="EMBL" id="TBC17906.1"/>
    </source>
</evidence>
<protein>
    <submittedName>
        <fullName evidence="4">Group II intron reverse transcriptase/maturase</fullName>
        <ecNumber evidence="4">2.7.7.49</ecNumber>
    </submittedName>
</protein>
<dbReference type="EMBL" id="SIMR01000001">
    <property type="protein sequence ID" value="TBC17968.1"/>
    <property type="molecule type" value="Genomic_DNA"/>
</dbReference>
<keyword evidence="4" id="KW-0548">Nucleotidyltransferase</keyword>
<evidence type="ECO:0000313" key="8">
    <source>
        <dbReference type="EMBL" id="TBC18007.1"/>
    </source>
</evidence>
<evidence type="ECO:0000259" key="3">
    <source>
        <dbReference type="PROSITE" id="PS50878"/>
    </source>
</evidence>
<dbReference type="Pfam" id="PF00078">
    <property type="entry name" value="RVT_1"/>
    <property type="match status" value="1"/>
</dbReference>
<keyword evidence="4" id="KW-0695">RNA-directed DNA polymerase</keyword>
<dbReference type="InterPro" id="IPR051083">
    <property type="entry name" value="GrpII_Intron_Splice-Mob/Def"/>
</dbReference>
<dbReference type="InterPro" id="IPR043502">
    <property type="entry name" value="DNA/RNA_pol_sf"/>
</dbReference>
<dbReference type="GO" id="GO:0003964">
    <property type="term" value="F:RNA-directed DNA polymerase activity"/>
    <property type="evidence" value="ECO:0007669"/>
    <property type="project" value="UniProtKB-KW"/>
</dbReference>
<dbReference type="AlphaFoldDB" id="A0AB38ICL4"/>
<comment type="similarity">
    <text evidence="1">Belongs to the bacterial reverse transcriptase family.</text>
</comment>
<evidence type="ECO:0000256" key="2">
    <source>
        <dbReference type="SAM" id="MobiDB-lite"/>
    </source>
</evidence>
<keyword evidence="4" id="KW-0808">Transferase</keyword>
<reference evidence="4 9" key="1">
    <citation type="submission" date="2019-02" db="EMBL/GenBank/DDBJ databases">
        <title>The genomic architecture of introgression among sibling species of bacteria.</title>
        <authorList>
            <person name="Cavassim M.I.A."/>
            <person name="Moeskjaer S."/>
            <person name="Moslemi C."/>
            <person name="Fields B."/>
            <person name="Bachmann A."/>
            <person name="Vilhjalmsson B."/>
            <person name="Schierup M.H."/>
            <person name="Young J.P.W."/>
            <person name="Andersen S.U."/>
        </authorList>
    </citation>
    <scope>NUCLEOTIDE SEQUENCE [LARGE SCALE GENOMIC DNA]</scope>
    <source>
        <strain evidence="4 9">SM92</strain>
    </source>
</reference>
<dbReference type="InterPro" id="IPR000477">
    <property type="entry name" value="RT_dom"/>
</dbReference>
<evidence type="ECO:0000313" key="4">
    <source>
        <dbReference type="EMBL" id="TBC17904.1"/>
    </source>
</evidence>
<organism evidence="4 9">
    <name type="scientific">Rhizobium ruizarguesonis</name>
    <dbReference type="NCBI Taxonomy" id="2081791"/>
    <lineage>
        <taxon>Bacteria</taxon>
        <taxon>Pseudomonadati</taxon>
        <taxon>Pseudomonadota</taxon>
        <taxon>Alphaproteobacteria</taxon>
        <taxon>Hyphomicrobiales</taxon>
        <taxon>Rhizobiaceae</taxon>
        <taxon>Rhizobium/Agrobacterium group</taxon>
        <taxon>Rhizobium</taxon>
    </lineage>
</organism>
<dbReference type="EC" id="2.7.7.49" evidence="4"/>
<dbReference type="PANTHER" id="PTHR34047:SF8">
    <property type="entry name" value="PROTEIN YKFC"/>
    <property type="match status" value="1"/>
</dbReference>
<feature type="compositionally biased region" description="Acidic residues" evidence="2">
    <location>
        <begin position="1"/>
        <end position="10"/>
    </location>
</feature>
<evidence type="ECO:0000313" key="6">
    <source>
        <dbReference type="EMBL" id="TBC17968.1"/>
    </source>
</evidence>
<dbReference type="Proteomes" id="UP000294215">
    <property type="component" value="Unassembled WGS sequence"/>
</dbReference>
<dbReference type="Pfam" id="PF08388">
    <property type="entry name" value="GIIM"/>
    <property type="match status" value="1"/>
</dbReference>
<dbReference type="InterPro" id="IPR030931">
    <property type="entry name" value="Group_II_RT_mat"/>
</dbReference>
<comment type="caution">
    <text evidence="4">The sequence shown here is derived from an EMBL/GenBank/DDBJ whole genome shotgun (WGS) entry which is preliminary data.</text>
</comment>
<sequence length="468" mass="52507">MVGTDAEDGAEMPCAHAENSGRKPRGQALGASNITAGPTPSRPEADERLMEMILSRENMMAAYRRVVANKGAPGIDEMTVAQLKPYLTEDWPRIKEDLLTGRYRPAPVRGVEIPKPGGKGMRQLGIPTVLDRLIQQAMHQVLMPIFDPDFSASSYGFRPGRSAHDAVVAARSHVAGGRRFVVDLDLEKFFDRVNHDVLMARVARKVADKRVLRLIRRYLQAGLMTGGTAMARNEGTPQGGPLSPLLSNILLDDLDKELERRGHAFCRYADDCNVYVRSPRAGERVMASLTRFLAERLKLTVNGAKSAVDRPWKRTFLGYTMTAHQTPRLLIARSSVARLKDKLRGAFRTGRGRALAATVKDLAPILRGWIAYFRLTEGKGVLEELDGWLRRRLRCILWRQWKRPASRFTRLMQRGLTAQRAHDSASNGRGPWWNAGASHMNDAFRKLFFDQLGLITLQQELRRLNHAS</sequence>
<proteinExistence type="inferred from homology"/>
<name>A0AB38ICL4_9HYPH</name>
<feature type="domain" description="Reverse transcriptase" evidence="3">
    <location>
        <begin position="94"/>
        <end position="321"/>
    </location>
</feature>
<dbReference type="EMBL" id="SIMR01000001">
    <property type="protein sequence ID" value="TBC17904.1"/>
    <property type="molecule type" value="Genomic_DNA"/>
</dbReference>
<dbReference type="PANTHER" id="PTHR34047">
    <property type="entry name" value="NUCLEAR INTRON MATURASE 1, MITOCHONDRIAL-RELATED"/>
    <property type="match status" value="1"/>
</dbReference>
<dbReference type="EMBL" id="SIMR01000001">
    <property type="protein sequence ID" value="TBC18007.1"/>
    <property type="molecule type" value="Genomic_DNA"/>
</dbReference>
<gene>
    <name evidence="4" type="primary">ltrA</name>
    <name evidence="4" type="ORF">ELH40_00445</name>
    <name evidence="5" type="ORF">ELH40_00740</name>
    <name evidence="6" type="ORF">ELH40_06905</name>
    <name evidence="7" type="ORF">ELH40_10220</name>
    <name evidence="8" type="ORF">ELH40_10775</name>
</gene>